<feature type="region of interest" description="Disordered" evidence="1">
    <location>
        <begin position="1"/>
        <end position="34"/>
    </location>
</feature>
<reference evidence="2 3" key="1">
    <citation type="submission" date="2012-08" db="EMBL/GenBank/DDBJ databases">
        <title>Oryza genome evolution.</title>
        <authorList>
            <person name="Wing R.A."/>
        </authorList>
    </citation>
    <scope>NUCLEOTIDE SEQUENCE</scope>
</reference>
<organism evidence="2 3">
    <name type="scientific">Leersia perrieri</name>
    <dbReference type="NCBI Taxonomy" id="77586"/>
    <lineage>
        <taxon>Eukaryota</taxon>
        <taxon>Viridiplantae</taxon>
        <taxon>Streptophyta</taxon>
        <taxon>Embryophyta</taxon>
        <taxon>Tracheophyta</taxon>
        <taxon>Spermatophyta</taxon>
        <taxon>Magnoliopsida</taxon>
        <taxon>Liliopsida</taxon>
        <taxon>Poales</taxon>
        <taxon>Poaceae</taxon>
        <taxon>BOP clade</taxon>
        <taxon>Oryzoideae</taxon>
        <taxon>Oryzeae</taxon>
        <taxon>Oryzinae</taxon>
        <taxon>Leersia</taxon>
    </lineage>
</organism>
<feature type="compositionally biased region" description="Low complexity" evidence="1">
    <location>
        <begin position="1"/>
        <end position="23"/>
    </location>
</feature>
<evidence type="ECO:0000256" key="1">
    <source>
        <dbReference type="SAM" id="MobiDB-lite"/>
    </source>
</evidence>
<dbReference type="Proteomes" id="UP000032180">
    <property type="component" value="Chromosome 8"/>
</dbReference>
<evidence type="ECO:0000313" key="2">
    <source>
        <dbReference type="EnsemblPlants" id="LPERR08G06670.1"/>
    </source>
</evidence>
<keyword evidence="3" id="KW-1185">Reference proteome</keyword>
<reference evidence="2" key="3">
    <citation type="submission" date="2015-04" db="UniProtKB">
        <authorList>
            <consortium name="EnsemblPlants"/>
        </authorList>
    </citation>
    <scope>IDENTIFICATION</scope>
</reference>
<dbReference type="AlphaFoldDB" id="A0A0D9X5S4"/>
<dbReference type="EnsemblPlants" id="LPERR08G06670.1">
    <property type="protein sequence ID" value="LPERR08G06670.1"/>
    <property type="gene ID" value="LPERR08G06670"/>
</dbReference>
<reference evidence="3" key="2">
    <citation type="submission" date="2013-12" db="EMBL/GenBank/DDBJ databases">
        <authorList>
            <person name="Yu Y."/>
            <person name="Lee S."/>
            <person name="de Baynast K."/>
            <person name="Wissotski M."/>
            <person name="Liu L."/>
            <person name="Talag J."/>
            <person name="Goicoechea J."/>
            <person name="Angelova A."/>
            <person name="Jetty R."/>
            <person name="Kudrna D."/>
            <person name="Golser W."/>
            <person name="Rivera L."/>
            <person name="Zhang J."/>
            <person name="Wing R."/>
        </authorList>
    </citation>
    <scope>NUCLEOTIDE SEQUENCE</scope>
</reference>
<protein>
    <submittedName>
        <fullName evidence="2">Uncharacterized protein</fullName>
    </submittedName>
</protein>
<accession>A0A0D9X5S4</accession>
<dbReference type="HOGENOM" id="CLU_2577329_0_0_1"/>
<dbReference type="Gramene" id="LPERR08G06670.1">
    <property type="protein sequence ID" value="LPERR08G06670.1"/>
    <property type="gene ID" value="LPERR08G06670"/>
</dbReference>
<evidence type="ECO:0000313" key="3">
    <source>
        <dbReference type="Proteomes" id="UP000032180"/>
    </source>
</evidence>
<proteinExistence type="predicted"/>
<name>A0A0D9X5S4_9ORYZ</name>
<sequence length="81" mass="8056">MPNGAAAALHHPAPAAAAPAQHQRNPCDAASTPKPTLLLVAPRGSPLLGNATAAAAQIYAEELASGRRSRRGKGSSGTGHD</sequence>